<sequence length="78" mass="8727">MKNLDHTQRKNEHLDIIFHSPQTKAQVSTGFAERRFPHCAHAINHHLAKAAKIRGERGFNYALRTAVLLPTIAGGSTK</sequence>
<reference evidence="1 2" key="1">
    <citation type="submission" date="2019-01" db="EMBL/GenBank/DDBJ databases">
        <title>Draft genome assembly of Photorhabdus luminescens subsp. sonorensis Caborca.</title>
        <authorList>
            <person name="Duong D.A."/>
            <person name="Espinosa-Artiles P."/>
            <person name="Orozco R.A."/>
            <person name="Molnar I."/>
            <person name="Stock P."/>
        </authorList>
    </citation>
    <scope>NUCLEOTIDE SEQUENCE [LARGE SCALE GENOMIC DNA]</scope>
    <source>
        <strain evidence="1 2">Caborca</strain>
    </source>
</reference>
<organism evidence="1 2">
    <name type="scientific">Photorhabdus luminescens subsp. sonorensis</name>
    <dbReference type="NCBI Taxonomy" id="1173677"/>
    <lineage>
        <taxon>Bacteria</taxon>
        <taxon>Pseudomonadati</taxon>
        <taxon>Pseudomonadota</taxon>
        <taxon>Gammaproteobacteria</taxon>
        <taxon>Enterobacterales</taxon>
        <taxon>Morganellaceae</taxon>
        <taxon>Photorhabdus</taxon>
    </lineage>
</organism>
<dbReference type="RefSeq" id="WP_139656082.1">
    <property type="nucleotide sequence ID" value="NZ_CAWOQH010000146.1"/>
</dbReference>
<evidence type="ECO:0000313" key="2">
    <source>
        <dbReference type="Proteomes" id="UP000307592"/>
    </source>
</evidence>
<gene>
    <name evidence="1" type="ORF">EP164_13610</name>
</gene>
<dbReference type="EMBL" id="SBIJ01000023">
    <property type="protein sequence ID" value="TNH42991.1"/>
    <property type="molecule type" value="Genomic_DNA"/>
</dbReference>
<accession>A0A5C4RH54</accession>
<dbReference type="Proteomes" id="UP000307592">
    <property type="component" value="Unassembled WGS sequence"/>
</dbReference>
<dbReference type="AlphaFoldDB" id="A0A5C4RH54"/>
<protein>
    <submittedName>
        <fullName evidence="1">Uncharacterized protein</fullName>
    </submittedName>
</protein>
<proteinExistence type="predicted"/>
<comment type="caution">
    <text evidence="1">The sequence shown here is derived from an EMBL/GenBank/DDBJ whole genome shotgun (WGS) entry which is preliminary data.</text>
</comment>
<name>A0A5C4RH54_PHOLU</name>
<evidence type="ECO:0000313" key="1">
    <source>
        <dbReference type="EMBL" id="TNH42991.1"/>
    </source>
</evidence>